<dbReference type="InterPro" id="IPR036390">
    <property type="entry name" value="WH_DNA-bd_sf"/>
</dbReference>
<dbReference type="InterPro" id="IPR036388">
    <property type="entry name" value="WH-like_DNA-bd_sf"/>
</dbReference>
<dbReference type="CDD" id="cd00090">
    <property type="entry name" value="HTH_ARSR"/>
    <property type="match status" value="1"/>
</dbReference>
<evidence type="ECO:0000259" key="1">
    <source>
        <dbReference type="Pfam" id="PF12802"/>
    </source>
</evidence>
<accession>A0A5D6WME3</accession>
<dbReference type="AlphaFoldDB" id="A0A5D6WME3"/>
<evidence type="ECO:0000313" key="2">
    <source>
        <dbReference type="EMBL" id="TYZ28652.1"/>
    </source>
</evidence>
<feature type="domain" description="HTH marR-type" evidence="1">
    <location>
        <begin position="21"/>
        <end position="68"/>
    </location>
</feature>
<protein>
    <submittedName>
        <fullName evidence="2">HTH domain-containing protein</fullName>
    </submittedName>
</protein>
<dbReference type="InterPro" id="IPR011991">
    <property type="entry name" value="ArsR-like_HTH"/>
</dbReference>
<sequence>MRELFSLEELTAFAKAISSDMRVNIILQVAQQPGIGLMELADHFGVSRAAITQNIKILTAAGLIELGQTDGESGARKGCFVTEDRFLLNFHRRLLTQKIYTTEIPIGQYSDCAITPTCGIATAEELIGRVDDPAFFDDPRRFAAGILWFSTGFVEYRLPNYLQEGQSLVEIQLSFEISSEAPGIAENWPSDLTFFLNGTKIGTWTSPGDFGEVRGRYTPAWWEPNWNQYGLLKLLSINERGTYLDGRMISMQNIHNLQLDNDSELRFRIAAPAEAANAGGCTIFGKGFGNYNQGLKFNIIYTEA</sequence>
<dbReference type="InterPro" id="IPR000835">
    <property type="entry name" value="HTH_MarR-typ"/>
</dbReference>
<dbReference type="Pfam" id="PF12802">
    <property type="entry name" value="MarR_2"/>
    <property type="match status" value="1"/>
</dbReference>
<name>A0A5D6WME3_9FIRM</name>
<dbReference type="EMBL" id="VTOZ01000013">
    <property type="protein sequence ID" value="TYZ28652.1"/>
    <property type="molecule type" value="Genomic_DNA"/>
</dbReference>
<gene>
    <name evidence="2" type="ORF">FZ041_07355</name>
</gene>
<organism evidence="2 3">
    <name type="scientific">Selenomonas caprae</name>
    <dbReference type="NCBI Taxonomy" id="2606905"/>
    <lineage>
        <taxon>Bacteria</taxon>
        <taxon>Bacillati</taxon>
        <taxon>Bacillota</taxon>
        <taxon>Negativicutes</taxon>
        <taxon>Selenomonadales</taxon>
        <taxon>Selenomonadaceae</taxon>
        <taxon>Selenomonas</taxon>
    </lineage>
</organism>
<reference evidence="2 3" key="1">
    <citation type="submission" date="2019-08" db="EMBL/GenBank/DDBJ databases">
        <title>Selenomonas sp. mPRGC5 and Selenomonas sp. mPRGC8 isolated from ruminal fluid of dairy goat (Capra hircus).</title>
        <authorList>
            <person name="Poothong S."/>
            <person name="Nuengjamnong C."/>
            <person name="Tanasupawat S."/>
        </authorList>
    </citation>
    <scope>NUCLEOTIDE SEQUENCE [LARGE SCALE GENOMIC DNA]</scope>
    <source>
        <strain evidence="3">mPRGC8</strain>
    </source>
</reference>
<dbReference type="SUPFAM" id="SSF46785">
    <property type="entry name" value="Winged helix' DNA-binding domain"/>
    <property type="match status" value="1"/>
</dbReference>
<keyword evidence="3" id="KW-1185">Reference proteome</keyword>
<evidence type="ECO:0000313" key="3">
    <source>
        <dbReference type="Proteomes" id="UP000322783"/>
    </source>
</evidence>
<dbReference type="RefSeq" id="WP_149189114.1">
    <property type="nucleotide sequence ID" value="NZ_VTOZ01000013.1"/>
</dbReference>
<dbReference type="Proteomes" id="UP000322783">
    <property type="component" value="Unassembled WGS sequence"/>
</dbReference>
<dbReference type="Gene3D" id="1.10.10.10">
    <property type="entry name" value="Winged helix-like DNA-binding domain superfamily/Winged helix DNA-binding domain"/>
    <property type="match status" value="1"/>
</dbReference>
<comment type="caution">
    <text evidence="2">The sequence shown here is derived from an EMBL/GenBank/DDBJ whole genome shotgun (WGS) entry which is preliminary data.</text>
</comment>
<proteinExistence type="predicted"/>